<protein>
    <submittedName>
        <fullName evidence="1">Uncharacterized protein</fullName>
    </submittedName>
</protein>
<dbReference type="AlphaFoldDB" id="A0A6L5X9R1"/>
<organism evidence="1 2">
    <name type="scientific">Porcincola intestinalis</name>
    <dbReference type="NCBI Taxonomy" id="2606632"/>
    <lineage>
        <taxon>Bacteria</taxon>
        <taxon>Bacillati</taxon>
        <taxon>Bacillota</taxon>
        <taxon>Clostridia</taxon>
        <taxon>Lachnospirales</taxon>
        <taxon>Lachnospiraceae</taxon>
        <taxon>Porcincola</taxon>
    </lineage>
</organism>
<name>A0A6L5X9R1_9FIRM</name>
<reference evidence="1 2" key="1">
    <citation type="submission" date="2019-08" db="EMBL/GenBank/DDBJ databases">
        <title>In-depth cultivation of the pig gut microbiome towards novel bacterial diversity and tailored functional studies.</title>
        <authorList>
            <person name="Wylensek D."/>
            <person name="Hitch T.C.A."/>
            <person name="Clavel T."/>
        </authorList>
    </citation>
    <scope>NUCLEOTIDE SEQUENCE [LARGE SCALE GENOMIC DNA]</scope>
    <source>
        <strain evidence="1 2">Oil+RF-744-WCA-WT-11</strain>
    </source>
</reference>
<dbReference type="Proteomes" id="UP000481852">
    <property type="component" value="Unassembled WGS sequence"/>
</dbReference>
<evidence type="ECO:0000313" key="2">
    <source>
        <dbReference type="Proteomes" id="UP000481852"/>
    </source>
</evidence>
<proteinExistence type="predicted"/>
<dbReference type="RefSeq" id="WP_154525835.1">
    <property type="nucleotide sequence ID" value="NZ_VULZ01000009.1"/>
</dbReference>
<dbReference type="EMBL" id="VULZ01000009">
    <property type="protein sequence ID" value="MSS15222.1"/>
    <property type="molecule type" value="Genomic_DNA"/>
</dbReference>
<sequence length="70" mass="8403">MSRYKERMQQAEQTDFNRYTWLDDFQGAAYSRMSVTTFREWAADIRHRVGNTSRVRKADIDAKLLQTEVR</sequence>
<keyword evidence="2" id="KW-1185">Reference proteome</keyword>
<comment type="caution">
    <text evidence="1">The sequence shown here is derived from an EMBL/GenBank/DDBJ whole genome shotgun (WGS) entry which is preliminary data.</text>
</comment>
<accession>A0A6L5X9R1</accession>
<evidence type="ECO:0000313" key="1">
    <source>
        <dbReference type="EMBL" id="MSS15222.1"/>
    </source>
</evidence>
<gene>
    <name evidence="1" type="ORF">FYJ35_09280</name>
</gene>